<keyword evidence="6" id="KW-1015">Disulfide bond</keyword>
<dbReference type="EMBL" id="JANIIK010000128">
    <property type="protein sequence ID" value="KAJ3583724.1"/>
    <property type="molecule type" value="Genomic_DNA"/>
</dbReference>
<dbReference type="GO" id="GO:0005794">
    <property type="term" value="C:Golgi apparatus"/>
    <property type="evidence" value="ECO:0007669"/>
    <property type="project" value="TreeGrafter"/>
</dbReference>
<dbReference type="GO" id="GO:0006493">
    <property type="term" value="P:protein O-linked glycosylation"/>
    <property type="evidence" value="ECO:0007669"/>
    <property type="project" value="TreeGrafter"/>
</dbReference>
<dbReference type="PANTHER" id="PTHR11675:SF68">
    <property type="entry name" value="N-ACETYLGALACTOSAMINYLTRANSFERASE 7"/>
    <property type="match status" value="1"/>
</dbReference>
<evidence type="ECO:0000313" key="10">
    <source>
        <dbReference type="EMBL" id="KAJ3583724.1"/>
    </source>
</evidence>
<dbReference type="Proteomes" id="UP001148018">
    <property type="component" value="Unassembled WGS sequence"/>
</dbReference>
<comment type="pathway">
    <text evidence="2">Protein modification; protein glycosylation.</text>
</comment>
<evidence type="ECO:0000256" key="2">
    <source>
        <dbReference type="ARBA" id="ARBA00004922"/>
    </source>
</evidence>
<feature type="region of interest" description="Disordered" evidence="8">
    <location>
        <begin position="250"/>
        <end position="281"/>
    </location>
</feature>
<feature type="region of interest" description="Disordered" evidence="8">
    <location>
        <begin position="411"/>
        <end position="531"/>
    </location>
</feature>
<protein>
    <recommendedName>
        <fullName evidence="9">Glycosyltransferase 2-like domain-containing protein</fullName>
    </recommendedName>
</protein>
<keyword evidence="3" id="KW-0328">Glycosyltransferase</keyword>
<feature type="compositionally biased region" description="Basic and acidic residues" evidence="8">
    <location>
        <begin position="251"/>
        <end position="266"/>
    </location>
</feature>
<feature type="region of interest" description="Disordered" evidence="8">
    <location>
        <begin position="703"/>
        <end position="730"/>
    </location>
</feature>
<accession>A0A9Q0D8B0</accession>
<evidence type="ECO:0000256" key="5">
    <source>
        <dbReference type="ARBA" id="ARBA00022723"/>
    </source>
</evidence>
<feature type="compositionally biased region" description="Polar residues" evidence="8">
    <location>
        <begin position="268"/>
        <end position="281"/>
    </location>
</feature>
<proteinExistence type="predicted"/>
<dbReference type="AlphaFoldDB" id="A0A9Q0D8B0"/>
<feature type="domain" description="Glycosyltransferase 2-like" evidence="9">
    <location>
        <begin position="648"/>
        <end position="698"/>
    </location>
</feature>
<dbReference type="InterPro" id="IPR029044">
    <property type="entry name" value="Nucleotide-diphossugar_trans"/>
</dbReference>
<dbReference type="Pfam" id="PF00535">
    <property type="entry name" value="Glycos_transf_2"/>
    <property type="match status" value="1"/>
</dbReference>
<evidence type="ECO:0000259" key="9">
    <source>
        <dbReference type="Pfam" id="PF00535"/>
    </source>
</evidence>
<dbReference type="InterPro" id="IPR001173">
    <property type="entry name" value="Glyco_trans_2-like"/>
</dbReference>
<evidence type="ECO:0000313" key="11">
    <source>
        <dbReference type="Proteomes" id="UP001148018"/>
    </source>
</evidence>
<dbReference type="Gene3D" id="3.90.550.10">
    <property type="entry name" value="Spore Coat Polysaccharide Biosynthesis Protein SpsA, Chain A"/>
    <property type="match status" value="2"/>
</dbReference>
<evidence type="ECO:0000256" key="8">
    <source>
        <dbReference type="SAM" id="MobiDB-lite"/>
    </source>
</evidence>
<keyword evidence="4" id="KW-0808">Transferase</keyword>
<dbReference type="PANTHER" id="PTHR11675">
    <property type="entry name" value="N-ACETYLGALACTOSAMINYLTRANSFERASE"/>
    <property type="match status" value="1"/>
</dbReference>
<reference evidence="10" key="1">
    <citation type="submission" date="2022-07" db="EMBL/GenBank/DDBJ databases">
        <title>Chromosome-level genome of Muraenolepis orangiensis.</title>
        <authorList>
            <person name="Kim J."/>
        </authorList>
    </citation>
    <scope>NUCLEOTIDE SEQUENCE</scope>
    <source>
        <strain evidence="10">KU_S4_2022</strain>
        <tissue evidence="10">Muscle</tissue>
    </source>
</reference>
<feature type="compositionally biased region" description="Basic and acidic residues" evidence="8">
    <location>
        <begin position="428"/>
        <end position="519"/>
    </location>
</feature>
<evidence type="ECO:0000256" key="3">
    <source>
        <dbReference type="ARBA" id="ARBA00022676"/>
    </source>
</evidence>
<evidence type="ECO:0000256" key="1">
    <source>
        <dbReference type="ARBA" id="ARBA00001936"/>
    </source>
</evidence>
<keyword evidence="11" id="KW-1185">Reference proteome</keyword>
<sequence>MRFKPAKSRSMVLRKGKVVDKFRFNIADTAIPSISEKPVKSLGKVFDCSLRDTSIQSTCTELDGWLKSLDRSGLPGKFKAWVYQHGILPRILWPLLVYAVPISTVETLERRICQYLNSPPSLPPPQEAGLNLNPAVAPWPHVEGVEVDLNALRLHKVGGTRTYDPLPSLLFFPSAPRDKGWGLELTTSSPRAPRDRGRWVGTRTHNLLPSGSTGPRTVGGDSNSRPPPLWLHGTEDGGWGLELATSSPLASRDRGRWVGTRTHDLHPSGSTGQRTVGGDSNSQPPLWLHGTEDGGWGLELTTSSPLAPRDRGRWVGTRTHNLLSSPLAPRDRGQWVGTRTHNLPSGSTGQRVVPACLTTHKTGWKPATPHKQEGSQPHHTLNRREASLATTKTGVYLFNLFCAGAGGGGVENPDRNRPIFDQNPPNEDGNHRPIFDRNPPNEDGNHRPIQDGNHRPIQDGNHRPIQDGNHRPIQDGNHRPIQDGNHRPIQDGNHRPIQDGNHHPIQDGNHHPIQDRNRPILDGNRPILDGNRPIQKEEELEEEQAHYVTFKPHTNLYSAPVLLSPGGRALGNFEPRGAEPPGVAGGPGEGGVAFMLGPDYKEAVQASIKEFGFNMVASDMISLDRTVNDLRHEECKYWDYDERLLTSSVVIVFHNEGWSTLLRTVHSVVKRTPRRYLAEVILIDDFSNKGTSTHYEYYSTMMSEPEEGGAYPGPEHRGPQGRPGPAPISKDRTVCTVPLIDYIDGHSYTVEGQQGGDAEGLARGAWDWSLLWKRVPLGPREKSRRTSATQPYRLGGEEETRLPELELKPVGIVRRIRIRTLLGARKPMNPGS</sequence>
<feature type="compositionally biased region" description="Polar residues" evidence="8">
    <location>
        <begin position="203"/>
        <end position="224"/>
    </location>
</feature>
<feature type="region of interest" description="Disordered" evidence="8">
    <location>
        <begin position="182"/>
        <end position="228"/>
    </location>
</feature>
<keyword evidence="5" id="KW-0479">Metal-binding</keyword>
<evidence type="ECO:0000256" key="4">
    <source>
        <dbReference type="ARBA" id="ARBA00022679"/>
    </source>
</evidence>
<name>A0A9Q0D8B0_9TELE</name>
<dbReference type="OrthoDB" id="447743at2759"/>
<keyword evidence="7" id="KW-0464">Manganese</keyword>
<comment type="cofactor">
    <cofactor evidence="1">
        <name>Mn(2+)</name>
        <dbReference type="ChEBI" id="CHEBI:29035"/>
    </cofactor>
</comment>
<dbReference type="GO" id="GO:0046872">
    <property type="term" value="F:metal ion binding"/>
    <property type="evidence" value="ECO:0007669"/>
    <property type="project" value="UniProtKB-KW"/>
</dbReference>
<evidence type="ECO:0000256" key="6">
    <source>
        <dbReference type="ARBA" id="ARBA00023157"/>
    </source>
</evidence>
<gene>
    <name evidence="10" type="ORF">NHX12_015663</name>
</gene>
<organism evidence="10 11">
    <name type="scientific">Muraenolepis orangiensis</name>
    <name type="common">Patagonian moray cod</name>
    <dbReference type="NCBI Taxonomy" id="630683"/>
    <lineage>
        <taxon>Eukaryota</taxon>
        <taxon>Metazoa</taxon>
        <taxon>Chordata</taxon>
        <taxon>Craniata</taxon>
        <taxon>Vertebrata</taxon>
        <taxon>Euteleostomi</taxon>
        <taxon>Actinopterygii</taxon>
        <taxon>Neopterygii</taxon>
        <taxon>Teleostei</taxon>
        <taxon>Neoteleostei</taxon>
        <taxon>Acanthomorphata</taxon>
        <taxon>Zeiogadaria</taxon>
        <taxon>Gadariae</taxon>
        <taxon>Gadiformes</taxon>
        <taxon>Muraenolepidoidei</taxon>
        <taxon>Muraenolepididae</taxon>
        <taxon>Muraenolepis</taxon>
    </lineage>
</organism>
<comment type="caution">
    <text evidence="10">The sequence shown here is derived from an EMBL/GenBank/DDBJ whole genome shotgun (WGS) entry which is preliminary data.</text>
</comment>
<evidence type="ECO:0000256" key="7">
    <source>
        <dbReference type="ARBA" id="ARBA00023211"/>
    </source>
</evidence>
<dbReference type="SUPFAM" id="SSF53448">
    <property type="entry name" value="Nucleotide-diphospho-sugar transferases"/>
    <property type="match status" value="1"/>
</dbReference>
<feature type="region of interest" description="Disordered" evidence="8">
    <location>
        <begin position="362"/>
        <end position="381"/>
    </location>
</feature>
<dbReference type="GO" id="GO:0004653">
    <property type="term" value="F:polypeptide N-acetylgalactosaminyltransferase activity"/>
    <property type="evidence" value="ECO:0007669"/>
    <property type="project" value="TreeGrafter"/>
</dbReference>